<evidence type="ECO:0000256" key="2">
    <source>
        <dbReference type="ARBA" id="ARBA00007441"/>
    </source>
</evidence>
<dbReference type="CDD" id="cd00609">
    <property type="entry name" value="AAT_like"/>
    <property type="match status" value="1"/>
</dbReference>
<name>A0ABU9BBK1_9BURK</name>
<reference evidence="8 9" key="1">
    <citation type="submission" date="2024-04" db="EMBL/GenBank/DDBJ databases">
        <title>Novel species of the genus Ideonella isolated from streams.</title>
        <authorList>
            <person name="Lu H."/>
        </authorList>
    </citation>
    <scope>NUCLEOTIDE SEQUENCE [LARGE SCALE GENOMIC DNA]</scope>
    <source>
        <strain evidence="8 9">BYS139W</strain>
    </source>
</reference>
<evidence type="ECO:0000256" key="5">
    <source>
        <dbReference type="ARBA" id="ARBA00022679"/>
    </source>
</evidence>
<comment type="cofactor">
    <cofactor evidence="1">
        <name>pyridoxal 5'-phosphate</name>
        <dbReference type="ChEBI" id="CHEBI:597326"/>
    </cofactor>
</comment>
<dbReference type="InterPro" id="IPR000796">
    <property type="entry name" value="Asp_trans"/>
</dbReference>
<evidence type="ECO:0000256" key="1">
    <source>
        <dbReference type="ARBA" id="ARBA00001933"/>
    </source>
</evidence>
<comment type="similarity">
    <text evidence="2">Belongs to the class-I pyridoxal-phosphate-dependent aminotransferase family.</text>
</comment>
<dbReference type="Gene3D" id="3.90.1150.10">
    <property type="entry name" value="Aspartate Aminotransferase, domain 1"/>
    <property type="match status" value="1"/>
</dbReference>
<evidence type="ECO:0000259" key="7">
    <source>
        <dbReference type="Pfam" id="PF00155"/>
    </source>
</evidence>
<dbReference type="InterPro" id="IPR015424">
    <property type="entry name" value="PyrdxlP-dep_Trfase"/>
</dbReference>
<evidence type="ECO:0000256" key="3">
    <source>
        <dbReference type="ARBA" id="ARBA00011738"/>
    </source>
</evidence>
<dbReference type="InterPro" id="IPR015421">
    <property type="entry name" value="PyrdxlP-dep_Trfase_major"/>
</dbReference>
<dbReference type="Gene3D" id="3.40.640.10">
    <property type="entry name" value="Type I PLP-dependent aspartate aminotransferase-like (Major domain)"/>
    <property type="match status" value="1"/>
</dbReference>
<dbReference type="RefSeq" id="WP_341373804.1">
    <property type="nucleotide sequence ID" value="NZ_JBBUTF010000006.1"/>
</dbReference>
<dbReference type="NCBIfam" id="NF006719">
    <property type="entry name" value="PRK09257.1"/>
    <property type="match status" value="1"/>
</dbReference>
<evidence type="ECO:0000256" key="4">
    <source>
        <dbReference type="ARBA" id="ARBA00022576"/>
    </source>
</evidence>
<keyword evidence="6" id="KW-0663">Pyridoxal phosphate</keyword>
<feature type="domain" description="Aminotransferase class I/classII large" evidence="7">
    <location>
        <begin position="28"/>
        <end position="394"/>
    </location>
</feature>
<evidence type="ECO:0000313" key="9">
    <source>
        <dbReference type="Proteomes" id="UP001368500"/>
    </source>
</evidence>
<protein>
    <submittedName>
        <fullName evidence="8">Amino acid aminotransferase</fullName>
        <ecNumber evidence="8">2.6.1.-</ecNumber>
    </submittedName>
</protein>
<dbReference type="GO" id="GO:0008483">
    <property type="term" value="F:transaminase activity"/>
    <property type="evidence" value="ECO:0007669"/>
    <property type="project" value="UniProtKB-KW"/>
</dbReference>
<keyword evidence="5 8" id="KW-0808">Transferase</keyword>
<keyword evidence="4 8" id="KW-0032">Aminotransferase</keyword>
<organism evidence="8 9">
    <name type="scientific">Pseudaquabacterium rugosum</name>
    <dbReference type="NCBI Taxonomy" id="2984194"/>
    <lineage>
        <taxon>Bacteria</taxon>
        <taxon>Pseudomonadati</taxon>
        <taxon>Pseudomonadota</taxon>
        <taxon>Betaproteobacteria</taxon>
        <taxon>Burkholderiales</taxon>
        <taxon>Sphaerotilaceae</taxon>
        <taxon>Pseudaquabacterium</taxon>
    </lineage>
</organism>
<accession>A0ABU9BBK1</accession>
<dbReference type="InterPro" id="IPR015422">
    <property type="entry name" value="PyrdxlP-dep_Trfase_small"/>
</dbReference>
<dbReference type="Proteomes" id="UP001368500">
    <property type="component" value="Unassembled WGS sequence"/>
</dbReference>
<dbReference type="InterPro" id="IPR004839">
    <property type="entry name" value="Aminotransferase_I/II_large"/>
</dbReference>
<evidence type="ECO:0000256" key="6">
    <source>
        <dbReference type="ARBA" id="ARBA00022898"/>
    </source>
</evidence>
<proteinExistence type="inferred from homology"/>
<comment type="caution">
    <text evidence="8">The sequence shown here is derived from an EMBL/GenBank/DDBJ whole genome shotgun (WGS) entry which is preliminary data.</text>
</comment>
<sequence>MFEHIPAYPGDPILSLNEDFHRDARLGKVNLSIGIYFDAKGLLPVLRVVQHAEQALQGERGEGPRPYLPMSGIASYREAVQALVFGTDGPLLRDERVATLQTLGGSGALKVGSDFLRRLFPQSQVWISDPSWENHRVVFEGSGFTVHTYPYYDAATGGLQFEAMMAAIAALPPRSIVLLHACCHNPTGVDLSHEQWLQLAPVLRERESIAFIDMAYQGFGAGLDDDAFAVRTLAQAGVACVVANSFSKNFSLYGERCGGLSVVCADADEAQRVQGQLNGTVRANYSNPPTHGAKVIAAILNDAELRRQWTTELSDMRERIAAMRRSLHADLSSRISSPRLDRYVQQRGMFTYTGLTAGQVDRLRIEHGIYLLRSGRLCIAGLNAGNVGQVARAIAAVMATDHP</sequence>
<gene>
    <name evidence="8" type="ORF">AACH11_08615</name>
</gene>
<dbReference type="PANTHER" id="PTHR11879:SF37">
    <property type="entry name" value="AROMATIC-AMINO-ACID AMINOTRANSFERASE"/>
    <property type="match status" value="1"/>
</dbReference>
<dbReference type="PRINTS" id="PR00799">
    <property type="entry name" value="TRANSAMINASE"/>
</dbReference>
<evidence type="ECO:0000313" key="8">
    <source>
        <dbReference type="EMBL" id="MEK8026023.1"/>
    </source>
</evidence>
<keyword evidence="9" id="KW-1185">Reference proteome</keyword>
<dbReference type="SUPFAM" id="SSF53383">
    <property type="entry name" value="PLP-dependent transferases"/>
    <property type="match status" value="1"/>
</dbReference>
<dbReference type="EC" id="2.6.1.-" evidence="8"/>
<dbReference type="Pfam" id="PF00155">
    <property type="entry name" value="Aminotran_1_2"/>
    <property type="match status" value="1"/>
</dbReference>
<dbReference type="PANTHER" id="PTHR11879">
    <property type="entry name" value="ASPARTATE AMINOTRANSFERASE"/>
    <property type="match status" value="1"/>
</dbReference>
<comment type="subunit">
    <text evidence="3">Homodimer.</text>
</comment>
<dbReference type="EMBL" id="JBBUTF010000006">
    <property type="protein sequence ID" value="MEK8026023.1"/>
    <property type="molecule type" value="Genomic_DNA"/>
</dbReference>